<sequence length="632" mass="70655">MAIGLTPLIQYLVSAEGGRWQTPSVAWDPAKKEWFDVLDGDDRTAADWGHWSGRGMTWNTQCAWCHMTDYKKGYDAATDSYKSNWKEMGVGCTQCHGDIAAAPDAKNGCLIDLKKHHTTKKSKGLTIDNCATCHSRRGQLDGDFHVGEKFGDHFQLQLPTQDRLYYADGQIKDEDYVWTSLRLSKMGHKGVNCLDCHDPHTTKLKLPLENNTLCMSCHGGGSNGRIDGATVINPLSHTKHEPNSTGSSCVSCHMTHTTYMGRDPRRDHGFHVPDPLLTKELGIPNACNKCHTDKDTDWAVKSTQALFGEKMHTPERERQRARTRAIATAFNGQQNAIDALLKSYSNEDNPAWQATLLQVMRAWSTDPRVQKIALDAVKHDDPLVRSSSCEILAFGTGTSTVLDSMFKDPVKEVRVAAAWASRARLSQYPDMFKELKESLSFSADQPTGAMSMAQLSLDSNQLEEAEKWLKKAVHQDQTSAAGHEAYAVLLSRMGKTQQALDQLEIAIKLEPDNIRFSYLIALTYAELGDTEKTETLLRDIVKRAPTHDRSHYNLGLLLAGKEKLGEAILSIMRAENANPQSPDYPYARATLHMRQGDNERAFEACRTALGIQRDYQPALNLIRQIAQQQRRK</sequence>
<dbReference type="InterPro" id="IPR012286">
    <property type="entry name" value="Tetrahaem_cytochrome"/>
</dbReference>
<dbReference type="EMBL" id="MQWA01000001">
    <property type="protein sequence ID" value="PQJ28358.1"/>
    <property type="molecule type" value="Genomic_DNA"/>
</dbReference>
<evidence type="ECO:0000256" key="2">
    <source>
        <dbReference type="ARBA" id="ARBA00004196"/>
    </source>
</evidence>
<dbReference type="Pfam" id="PF13435">
    <property type="entry name" value="Cytochrome_C554"/>
    <property type="match status" value="1"/>
</dbReference>
<dbReference type="GO" id="GO:0046872">
    <property type="term" value="F:metal ion binding"/>
    <property type="evidence" value="ECO:0007669"/>
    <property type="project" value="UniProtKB-KW"/>
</dbReference>
<evidence type="ECO:0000256" key="6">
    <source>
        <dbReference type="ARBA" id="ARBA00022737"/>
    </source>
</evidence>
<keyword evidence="5" id="KW-0479">Metal-binding</keyword>
<dbReference type="OrthoDB" id="9814800at2"/>
<protein>
    <submittedName>
        <fullName evidence="13">Uncharacterized protein</fullName>
    </submittedName>
</protein>
<proteinExistence type="predicted"/>
<dbReference type="PANTHER" id="PTHR45586:SF1">
    <property type="entry name" value="LIPOPOLYSACCHARIDE ASSEMBLY PROTEIN B"/>
    <property type="match status" value="1"/>
</dbReference>
<gene>
    <name evidence="13" type="ORF">BSZ32_07415</name>
</gene>
<name>A0A2S7U031_9BACT</name>
<keyword evidence="4" id="KW-0349">Heme</keyword>
<evidence type="ECO:0000259" key="12">
    <source>
        <dbReference type="Pfam" id="PF14537"/>
    </source>
</evidence>
<evidence type="ECO:0000313" key="13">
    <source>
        <dbReference type="EMBL" id="PQJ28358.1"/>
    </source>
</evidence>
<evidence type="ECO:0000256" key="9">
    <source>
        <dbReference type="ARBA" id="ARBA00023004"/>
    </source>
</evidence>
<dbReference type="InterPro" id="IPR011990">
    <property type="entry name" value="TPR-like_helical_dom_sf"/>
</dbReference>
<evidence type="ECO:0000256" key="8">
    <source>
        <dbReference type="ARBA" id="ARBA00022982"/>
    </source>
</evidence>
<dbReference type="SUPFAM" id="SSF48695">
    <property type="entry name" value="Multiheme cytochromes"/>
    <property type="match status" value="1"/>
</dbReference>
<dbReference type="InterPro" id="IPR011989">
    <property type="entry name" value="ARM-like"/>
</dbReference>
<comment type="cofactor">
    <cofactor evidence="1">
        <name>heme c</name>
        <dbReference type="ChEBI" id="CHEBI:61717"/>
    </cofactor>
</comment>
<reference evidence="13 14" key="1">
    <citation type="submission" date="2016-12" db="EMBL/GenBank/DDBJ databases">
        <title>Study of bacterial adaptation to deep sea.</title>
        <authorList>
            <person name="Song J."/>
            <person name="Yoshizawa S."/>
            <person name="Kogure K."/>
        </authorList>
    </citation>
    <scope>NUCLEOTIDE SEQUENCE [LARGE SCALE GENOMIC DNA]</scope>
    <source>
        <strain evidence="13 14">SAORIC-165</strain>
    </source>
</reference>
<evidence type="ECO:0000256" key="1">
    <source>
        <dbReference type="ARBA" id="ARBA00001926"/>
    </source>
</evidence>
<dbReference type="InterPro" id="IPR036280">
    <property type="entry name" value="Multihaem_cyt_sf"/>
</dbReference>
<evidence type="ECO:0000259" key="11">
    <source>
        <dbReference type="Pfam" id="PF13435"/>
    </source>
</evidence>
<keyword evidence="3" id="KW-0813">Transport</keyword>
<keyword evidence="8" id="KW-0249">Electron transport</keyword>
<dbReference type="SUPFAM" id="SSF48452">
    <property type="entry name" value="TPR-like"/>
    <property type="match status" value="1"/>
</dbReference>
<dbReference type="Gene3D" id="1.10.1130.10">
    <property type="entry name" value="Flavocytochrome C3, Chain A"/>
    <property type="match status" value="2"/>
</dbReference>
<dbReference type="RefSeq" id="WP_105042859.1">
    <property type="nucleotide sequence ID" value="NZ_MQWA01000001.1"/>
</dbReference>
<feature type="repeat" description="TPR" evidence="10">
    <location>
        <begin position="480"/>
        <end position="513"/>
    </location>
</feature>
<comment type="subcellular location">
    <subcellularLocation>
        <location evidence="2">Cell envelope</location>
    </subcellularLocation>
</comment>
<dbReference type="PANTHER" id="PTHR45586">
    <property type="entry name" value="TPR REPEAT-CONTAINING PROTEIN PA4667"/>
    <property type="match status" value="1"/>
</dbReference>
<comment type="caution">
    <text evidence="13">The sequence shown here is derived from an EMBL/GenBank/DDBJ whole genome shotgun (WGS) entry which is preliminary data.</text>
</comment>
<keyword evidence="9" id="KW-0408">Iron</keyword>
<evidence type="ECO:0000256" key="4">
    <source>
        <dbReference type="ARBA" id="ARBA00022617"/>
    </source>
</evidence>
<dbReference type="Pfam" id="PF13432">
    <property type="entry name" value="TPR_16"/>
    <property type="match status" value="2"/>
</dbReference>
<dbReference type="AlphaFoldDB" id="A0A2S7U031"/>
<evidence type="ECO:0000313" key="14">
    <source>
        <dbReference type="Proteomes" id="UP000239907"/>
    </source>
</evidence>
<dbReference type="Pfam" id="PF14537">
    <property type="entry name" value="Cytochrom_c3_2"/>
    <property type="match status" value="1"/>
</dbReference>
<dbReference type="Proteomes" id="UP000239907">
    <property type="component" value="Unassembled WGS sequence"/>
</dbReference>
<dbReference type="Gene3D" id="1.25.10.10">
    <property type="entry name" value="Leucine-rich Repeat Variant"/>
    <property type="match status" value="1"/>
</dbReference>
<organism evidence="13 14">
    <name type="scientific">Rubritalea profundi</name>
    <dbReference type="NCBI Taxonomy" id="1658618"/>
    <lineage>
        <taxon>Bacteria</taxon>
        <taxon>Pseudomonadati</taxon>
        <taxon>Verrucomicrobiota</taxon>
        <taxon>Verrucomicrobiia</taxon>
        <taxon>Verrucomicrobiales</taxon>
        <taxon>Rubritaleaceae</taxon>
        <taxon>Rubritalea</taxon>
    </lineage>
</organism>
<dbReference type="InterPro" id="IPR023155">
    <property type="entry name" value="Cyt_c-552/4"/>
</dbReference>
<dbReference type="SMART" id="SM00028">
    <property type="entry name" value="TPR"/>
    <property type="match status" value="5"/>
</dbReference>
<dbReference type="Gene3D" id="1.25.40.10">
    <property type="entry name" value="Tetratricopeptide repeat domain"/>
    <property type="match status" value="2"/>
</dbReference>
<evidence type="ECO:0000256" key="3">
    <source>
        <dbReference type="ARBA" id="ARBA00022448"/>
    </source>
</evidence>
<dbReference type="InterPro" id="IPR019734">
    <property type="entry name" value="TPR_rpt"/>
</dbReference>
<accession>A0A2S7U031</accession>
<feature type="domain" description="Cytochrome c-552/4" evidence="11">
    <location>
        <begin position="56"/>
        <end position="97"/>
    </location>
</feature>
<dbReference type="InterPro" id="IPR051012">
    <property type="entry name" value="CellSynth/LPSAsmb/PSIAsmb"/>
</dbReference>
<keyword evidence="7 10" id="KW-0802">TPR repeat</keyword>
<feature type="domain" description="Tetrahaem cytochrome" evidence="12">
    <location>
        <begin position="188"/>
        <end position="258"/>
    </location>
</feature>
<dbReference type="GO" id="GO:0030313">
    <property type="term" value="C:cell envelope"/>
    <property type="evidence" value="ECO:0007669"/>
    <property type="project" value="UniProtKB-SubCell"/>
</dbReference>
<evidence type="ECO:0000256" key="5">
    <source>
        <dbReference type="ARBA" id="ARBA00022723"/>
    </source>
</evidence>
<keyword evidence="6" id="KW-0677">Repeat</keyword>
<evidence type="ECO:0000256" key="7">
    <source>
        <dbReference type="ARBA" id="ARBA00022803"/>
    </source>
</evidence>
<keyword evidence="14" id="KW-1185">Reference proteome</keyword>
<dbReference type="PROSITE" id="PS50005">
    <property type="entry name" value="TPR"/>
    <property type="match status" value="1"/>
</dbReference>
<evidence type="ECO:0000256" key="10">
    <source>
        <dbReference type="PROSITE-ProRule" id="PRU00339"/>
    </source>
</evidence>